<accession>A0ABW0UEN5</accession>
<dbReference type="RefSeq" id="WP_156806321.1">
    <property type="nucleotide sequence ID" value="NZ_JBHSOJ010000032.1"/>
</dbReference>
<gene>
    <name evidence="2" type="ORF">ACFPQ3_10930</name>
</gene>
<dbReference type="InterPro" id="IPR025608">
    <property type="entry name" value="TcpE"/>
</dbReference>
<evidence type="ECO:0000256" key="1">
    <source>
        <dbReference type="SAM" id="Phobius"/>
    </source>
</evidence>
<dbReference type="Proteomes" id="UP001596110">
    <property type="component" value="Unassembled WGS sequence"/>
</dbReference>
<feature type="transmembrane region" description="Helical" evidence="1">
    <location>
        <begin position="63"/>
        <end position="80"/>
    </location>
</feature>
<comment type="caution">
    <text evidence="2">The sequence shown here is derived from an EMBL/GenBank/DDBJ whole genome shotgun (WGS) entry which is preliminary data.</text>
</comment>
<evidence type="ECO:0000313" key="2">
    <source>
        <dbReference type="EMBL" id="MFC5632040.1"/>
    </source>
</evidence>
<evidence type="ECO:0000313" key="3">
    <source>
        <dbReference type="Proteomes" id="UP001596110"/>
    </source>
</evidence>
<organism evidence="2 3">
    <name type="scientific">Streptococcus caledonicus</name>
    <dbReference type="NCBI Taxonomy" id="2614158"/>
    <lineage>
        <taxon>Bacteria</taxon>
        <taxon>Bacillati</taxon>
        <taxon>Bacillota</taxon>
        <taxon>Bacilli</taxon>
        <taxon>Lactobacillales</taxon>
        <taxon>Streptococcaceae</taxon>
        <taxon>Streptococcus</taxon>
    </lineage>
</organism>
<dbReference type="EMBL" id="JBHSOJ010000032">
    <property type="protein sequence ID" value="MFC5632040.1"/>
    <property type="molecule type" value="Genomic_DNA"/>
</dbReference>
<feature type="transmembrane region" description="Helical" evidence="1">
    <location>
        <begin position="40"/>
        <end position="57"/>
    </location>
</feature>
<name>A0ABW0UEN5_9STRE</name>
<keyword evidence="1" id="KW-0812">Transmembrane</keyword>
<proteinExistence type="predicted"/>
<dbReference type="Pfam" id="PF12648">
    <property type="entry name" value="TcpE"/>
    <property type="match status" value="1"/>
</dbReference>
<sequence length="128" mass="15433">MADDKDKKLYSYREALDQPNWVRSFGSLYTFTSAFKFSRIVYTVLVFVPTFILLMFLPFISWNYSLILSFVIGLSIAYAIEDLKIDGRPFIFFFKDYLIYYFIYGYRVNEIYINKGKIYRRYDKKGEK</sequence>
<keyword evidence="1" id="KW-1133">Transmembrane helix</keyword>
<keyword evidence="3" id="KW-1185">Reference proteome</keyword>
<protein>
    <submittedName>
        <fullName evidence="2">TcpE family conjugal transfer membrane protein</fullName>
    </submittedName>
</protein>
<reference evidence="3" key="1">
    <citation type="journal article" date="2019" name="Int. J. Syst. Evol. Microbiol.">
        <title>The Global Catalogue of Microorganisms (GCM) 10K type strain sequencing project: providing services to taxonomists for standard genome sequencing and annotation.</title>
        <authorList>
            <consortium name="The Broad Institute Genomics Platform"/>
            <consortium name="The Broad Institute Genome Sequencing Center for Infectious Disease"/>
            <person name="Wu L."/>
            <person name="Ma J."/>
        </authorList>
    </citation>
    <scope>NUCLEOTIDE SEQUENCE [LARGE SCALE GENOMIC DNA]</scope>
    <source>
        <strain evidence="3">DT43</strain>
    </source>
</reference>
<keyword evidence="1" id="KW-0472">Membrane</keyword>